<sequence length="66" mass="7409">MAIWALLHLELLVANLVFCFEWKPFVENYDADLSENQEFTGGMKIPLLAGISPIVKLLEPCSSKLT</sequence>
<feature type="chain" id="PRO_5041899134" evidence="1">
    <location>
        <begin position="20"/>
        <end position="66"/>
    </location>
</feature>
<organism evidence="2 3">
    <name type="scientific">Daucus carota subsp. sativus</name>
    <name type="common">Carrot</name>
    <dbReference type="NCBI Taxonomy" id="79200"/>
    <lineage>
        <taxon>Eukaryota</taxon>
        <taxon>Viridiplantae</taxon>
        <taxon>Streptophyta</taxon>
        <taxon>Embryophyta</taxon>
        <taxon>Tracheophyta</taxon>
        <taxon>Spermatophyta</taxon>
        <taxon>Magnoliopsida</taxon>
        <taxon>eudicotyledons</taxon>
        <taxon>Gunneridae</taxon>
        <taxon>Pentapetalae</taxon>
        <taxon>asterids</taxon>
        <taxon>campanulids</taxon>
        <taxon>Apiales</taxon>
        <taxon>Apiaceae</taxon>
        <taxon>Apioideae</taxon>
        <taxon>Scandiceae</taxon>
        <taxon>Daucinae</taxon>
        <taxon>Daucus</taxon>
        <taxon>Daucus sect. Daucus</taxon>
    </lineage>
</organism>
<protein>
    <submittedName>
        <fullName evidence="2">Uncharacterized protein</fullName>
    </submittedName>
</protein>
<feature type="signal peptide" evidence="1">
    <location>
        <begin position="1"/>
        <end position="19"/>
    </location>
</feature>
<keyword evidence="1" id="KW-0732">Signal</keyword>
<dbReference type="AlphaFoldDB" id="A0AAF0X4B8"/>
<evidence type="ECO:0000313" key="2">
    <source>
        <dbReference type="EMBL" id="WOH01541.1"/>
    </source>
</evidence>
<reference evidence="2" key="1">
    <citation type="journal article" date="2016" name="Nat. Genet.">
        <title>A high-quality carrot genome assembly provides new insights into carotenoid accumulation and asterid genome evolution.</title>
        <authorList>
            <person name="Iorizzo M."/>
            <person name="Ellison S."/>
            <person name="Senalik D."/>
            <person name="Zeng P."/>
            <person name="Satapoomin P."/>
            <person name="Huang J."/>
            <person name="Bowman M."/>
            <person name="Iovene M."/>
            <person name="Sanseverino W."/>
            <person name="Cavagnaro P."/>
            <person name="Yildiz M."/>
            <person name="Macko-Podgorni A."/>
            <person name="Moranska E."/>
            <person name="Grzebelus E."/>
            <person name="Grzebelus D."/>
            <person name="Ashrafi H."/>
            <person name="Zheng Z."/>
            <person name="Cheng S."/>
            <person name="Spooner D."/>
            <person name="Van Deynze A."/>
            <person name="Simon P."/>
        </authorList>
    </citation>
    <scope>NUCLEOTIDE SEQUENCE</scope>
    <source>
        <tissue evidence="2">Leaf</tissue>
    </source>
</reference>
<keyword evidence="3" id="KW-1185">Reference proteome</keyword>
<evidence type="ECO:0000313" key="3">
    <source>
        <dbReference type="Proteomes" id="UP000077755"/>
    </source>
</evidence>
<accession>A0AAF0X4B8</accession>
<evidence type="ECO:0000256" key="1">
    <source>
        <dbReference type="SAM" id="SignalP"/>
    </source>
</evidence>
<proteinExistence type="predicted"/>
<gene>
    <name evidence="2" type="ORF">DCAR_0520925</name>
</gene>
<reference evidence="2" key="2">
    <citation type="submission" date="2022-03" db="EMBL/GenBank/DDBJ databases">
        <title>Draft title - Genomic analysis of global carrot germplasm unveils the trajectory of domestication and the origin of high carotenoid orange carrot.</title>
        <authorList>
            <person name="Iorizzo M."/>
            <person name="Ellison S."/>
            <person name="Senalik D."/>
            <person name="Macko-Podgorni A."/>
            <person name="Grzebelus D."/>
            <person name="Bostan H."/>
            <person name="Rolling W."/>
            <person name="Curaba J."/>
            <person name="Simon P."/>
        </authorList>
    </citation>
    <scope>NUCLEOTIDE SEQUENCE</scope>
    <source>
        <tissue evidence="2">Leaf</tissue>
    </source>
</reference>
<dbReference type="Proteomes" id="UP000077755">
    <property type="component" value="Chromosome 5"/>
</dbReference>
<dbReference type="EMBL" id="CP093347">
    <property type="protein sequence ID" value="WOH01541.1"/>
    <property type="molecule type" value="Genomic_DNA"/>
</dbReference>
<name>A0AAF0X4B8_DAUCS</name>